<dbReference type="KEGG" id="hsu:HLASF_1684"/>
<dbReference type="GeneID" id="26011006"/>
<reference evidence="1 4" key="1">
    <citation type="journal article" date="2015" name="ISME J.">
        <title>Elemental sulfur and acetate can support life of a novel strictly anaerobic haloarchaeon.</title>
        <authorList>
            <person name="Sorokin D.Y."/>
            <person name="Kublanov I.V."/>
            <person name="Gavrilov S.N."/>
            <person name="Rojo D."/>
            <person name="Roman P."/>
            <person name="Golyshin P.N."/>
            <person name="Slepak V.Z."/>
            <person name="Smedile F."/>
            <person name="Ferrer M."/>
            <person name="Messina E."/>
            <person name="La Cono V."/>
            <person name="Yakimov M.M."/>
        </authorList>
    </citation>
    <scope>NUCLEOTIDE SEQUENCE [LARGE SCALE GENOMIC DNA]</scope>
    <source>
        <strain evidence="1 4">HSR2</strain>
    </source>
</reference>
<evidence type="ECO:0000313" key="2">
    <source>
        <dbReference type="EMBL" id="ALG82554.1"/>
    </source>
</evidence>
<proteinExistence type="predicted"/>
<dbReference type="SUPFAM" id="SSF75169">
    <property type="entry name" value="DsrEFH-like"/>
    <property type="match status" value="1"/>
</dbReference>
<gene>
    <name evidence="2" type="ORF">HLASA_1671</name>
    <name evidence="1" type="ORF">HLASF_1684</name>
</gene>
<dbReference type="Gene3D" id="3.40.1260.10">
    <property type="entry name" value="DsrEFH-like"/>
    <property type="match status" value="1"/>
</dbReference>
<evidence type="ECO:0000313" key="1">
    <source>
        <dbReference type="EMBL" id="AKH98160.1"/>
    </source>
</evidence>
<organism evidence="1 4">
    <name type="scientific">Halanaeroarchaeum sulfurireducens</name>
    <dbReference type="NCBI Taxonomy" id="1604004"/>
    <lineage>
        <taxon>Archaea</taxon>
        <taxon>Methanobacteriati</taxon>
        <taxon>Methanobacteriota</taxon>
        <taxon>Stenosarchaea group</taxon>
        <taxon>Halobacteria</taxon>
        <taxon>Halobacteriales</taxon>
        <taxon>Halobacteriaceae</taxon>
        <taxon>Halanaeroarchaeum</taxon>
    </lineage>
</organism>
<dbReference type="HOGENOM" id="CLU_138323_2_0_2"/>
<sequence length="115" mass="13170">MSDADELVVLWTSGEKDVAENMVMMYTLNAALNDWWEEVRLLVWGASAGLLESDADLHYWIQELHEAGVHVEACKACAENYDAVEALEDLDVDVYYIGEQFTTYLRDDERYVLTV</sequence>
<dbReference type="EMBL" id="CP008874">
    <property type="protein sequence ID" value="AKH98160.1"/>
    <property type="molecule type" value="Genomic_DNA"/>
</dbReference>
<protein>
    <recommendedName>
        <fullName evidence="5">DsrE family protein</fullName>
    </recommendedName>
</protein>
<dbReference type="Proteomes" id="UP000069906">
    <property type="component" value="Chromosome"/>
</dbReference>
<reference evidence="2 3" key="3">
    <citation type="journal article" date="2016" name="Stand. Genomic Sci.">
        <title>Complete genome sequence of 'Halanaeroarchaeum sulfurireducens' M27-SA2, a sulfur-reducing and acetate-oxidizing haloarchaeon from the deep-sea hypersaline anoxic lake Medee.</title>
        <authorList>
            <person name="Messina E."/>
            <person name="Sorokin D.Y."/>
            <person name="Kublanov I.V."/>
            <person name="Toshchakov S."/>
            <person name="Lopatina A."/>
            <person name="Arcadi E."/>
            <person name="Smedile F."/>
            <person name="La Spada G."/>
            <person name="La Cono V."/>
            <person name="Yakimov M.M."/>
        </authorList>
    </citation>
    <scope>NUCLEOTIDE SEQUENCE [LARGE SCALE GENOMIC DNA]</scope>
    <source>
        <strain evidence="2 3">M27-SA2</strain>
    </source>
</reference>
<evidence type="ECO:0008006" key="5">
    <source>
        <dbReference type="Google" id="ProtNLM"/>
    </source>
</evidence>
<dbReference type="InterPro" id="IPR027396">
    <property type="entry name" value="DsrEFH-like"/>
</dbReference>
<dbReference type="RefSeq" id="WP_050048843.1">
    <property type="nucleotide sequence ID" value="NZ_CP008874.1"/>
</dbReference>
<dbReference type="KEGG" id="hsf:HLASA_1671"/>
<dbReference type="EMBL" id="CP011564">
    <property type="protein sequence ID" value="ALG82554.1"/>
    <property type="molecule type" value="Genomic_DNA"/>
</dbReference>
<evidence type="ECO:0000313" key="3">
    <source>
        <dbReference type="Proteomes" id="UP000060390"/>
    </source>
</evidence>
<dbReference type="Proteomes" id="UP000060390">
    <property type="component" value="Chromosome"/>
</dbReference>
<keyword evidence="4" id="KW-1185">Reference proteome</keyword>
<dbReference type="AlphaFoldDB" id="A0A0F7PDB7"/>
<evidence type="ECO:0000313" key="4">
    <source>
        <dbReference type="Proteomes" id="UP000069906"/>
    </source>
</evidence>
<name>A0A0F7PDB7_9EURY</name>
<dbReference type="STRING" id="1604004.HLASA_1671"/>
<accession>A0A0F7PDB7</accession>
<reference evidence="3" key="2">
    <citation type="submission" date="2015-05" db="EMBL/GenBank/DDBJ databases">
        <title>Complete genome sequence of Halanaeroarchaeum sulfurireducens type strain M27-SA2, a sulfate-reducer haloarchaeon from marine anoxic lake Medee.</title>
        <authorList>
            <person name="Messina E."/>
            <person name="Kublanov I.V."/>
            <person name="Toshchakov S."/>
            <person name="Arcadi E."/>
            <person name="La Spada G."/>
            <person name="La Cono V."/>
            <person name="Yakimov M.M."/>
        </authorList>
    </citation>
    <scope>NUCLEOTIDE SEQUENCE [LARGE SCALE GENOMIC DNA]</scope>
    <source>
        <strain evidence="3">M27-SA2</strain>
    </source>
</reference>